<evidence type="ECO:0000256" key="6">
    <source>
        <dbReference type="PROSITE-ProRule" id="PRU00504"/>
    </source>
</evidence>
<feature type="domain" description="RING-type" evidence="9">
    <location>
        <begin position="64"/>
        <end position="104"/>
    </location>
</feature>
<dbReference type="PROSITE" id="PS51125">
    <property type="entry name" value="NHL"/>
    <property type="match status" value="3"/>
</dbReference>
<dbReference type="GO" id="GO:0061630">
    <property type="term" value="F:ubiquitin protein ligase activity"/>
    <property type="evidence" value="ECO:0007669"/>
    <property type="project" value="TreeGrafter"/>
</dbReference>
<dbReference type="Gene3D" id="2.120.10.30">
    <property type="entry name" value="TolB, C-terminal domain"/>
    <property type="match status" value="3"/>
</dbReference>
<reference evidence="10" key="1">
    <citation type="submission" date="2022-05" db="EMBL/GenBank/DDBJ databases">
        <authorList>
            <person name="Okamura Y."/>
        </authorList>
    </citation>
    <scope>NUCLEOTIDE SEQUENCE</scope>
</reference>
<dbReference type="Proteomes" id="UP001152562">
    <property type="component" value="Unassembled WGS sequence"/>
</dbReference>
<comment type="caution">
    <text evidence="10">The sequence shown here is derived from an EMBL/GenBank/DDBJ whole genome shotgun (WGS) entry which is preliminary data.</text>
</comment>
<organism evidence="10 11">
    <name type="scientific">Pieris brassicae</name>
    <name type="common">White butterfly</name>
    <name type="synonym">Large white butterfly</name>
    <dbReference type="NCBI Taxonomy" id="7116"/>
    <lineage>
        <taxon>Eukaryota</taxon>
        <taxon>Metazoa</taxon>
        <taxon>Ecdysozoa</taxon>
        <taxon>Arthropoda</taxon>
        <taxon>Hexapoda</taxon>
        <taxon>Insecta</taxon>
        <taxon>Pterygota</taxon>
        <taxon>Neoptera</taxon>
        <taxon>Endopterygota</taxon>
        <taxon>Lepidoptera</taxon>
        <taxon>Glossata</taxon>
        <taxon>Ditrysia</taxon>
        <taxon>Papilionoidea</taxon>
        <taxon>Pieridae</taxon>
        <taxon>Pierinae</taxon>
        <taxon>Pieris</taxon>
    </lineage>
</organism>
<dbReference type="SUPFAM" id="SSF57850">
    <property type="entry name" value="RING/U-box"/>
    <property type="match status" value="1"/>
</dbReference>
<dbReference type="PROSITE" id="PS50089">
    <property type="entry name" value="ZF_RING_2"/>
    <property type="match status" value="1"/>
</dbReference>
<name>A0A9P0TNE6_PIEBR</name>
<keyword evidence="11" id="KW-1185">Reference proteome</keyword>
<dbReference type="Pfam" id="PF01436">
    <property type="entry name" value="NHL"/>
    <property type="match status" value="1"/>
</dbReference>
<evidence type="ECO:0000256" key="4">
    <source>
        <dbReference type="ARBA" id="ARBA00022833"/>
    </source>
</evidence>
<keyword evidence="2" id="KW-0677">Repeat</keyword>
<dbReference type="InterPro" id="IPR050952">
    <property type="entry name" value="TRIM-NHL_E3_ligases"/>
</dbReference>
<keyword evidence="3 5" id="KW-0863">Zinc-finger</keyword>
<evidence type="ECO:0000256" key="1">
    <source>
        <dbReference type="ARBA" id="ARBA00022723"/>
    </source>
</evidence>
<gene>
    <name evidence="10" type="ORF">PIBRA_LOCUS7133</name>
</gene>
<dbReference type="GO" id="GO:0005634">
    <property type="term" value="C:nucleus"/>
    <property type="evidence" value="ECO:0007669"/>
    <property type="project" value="UniProtKB-ARBA"/>
</dbReference>
<dbReference type="AlphaFoldDB" id="A0A9P0TNE6"/>
<dbReference type="CDD" id="cd05819">
    <property type="entry name" value="NHL"/>
    <property type="match status" value="1"/>
</dbReference>
<dbReference type="InterPro" id="IPR011042">
    <property type="entry name" value="6-blade_b-propeller_TolB-like"/>
</dbReference>
<evidence type="ECO:0000313" key="11">
    <source>
        <dbReference type="Proteomes" id="UP001152562"/>
    </source>
</evidence>
<dbReference type="SUPFAM" id="SSF101898">
    <property type="entry name" value="NHL repeat"/>
    <property type="match status" value="1"/>
</dbReference>
<dbReference type="EMBL" id="CALOZG010000010">
    <property type="protein sequence ID" value="CAH4030482.1"/>
    <property type="molecule type" value="Genomic_DNA"/>
</dbReference>
<dbReference type="PANTHER" id="PTHR24104:SF25">
    <property type="entry name" value="PROTEIN LIN-41"/>
    <property type="match status" value="1"/>
</dbReference>
<dbReference type="InterPro" id="IPR018957">
    <property type="entry name" value="Znf_C3HC4_RING-type"/>
</dbReference>
<evidence type="ECO:0000256" key="8">
    <source>
        <dbReference type="SAM" id="MobiDB-lite"/>
    </source>
</evidence>
<dbReference type="InterPro" id="IPR001841">
    <property type="entry name" value="Znf_RING"/>
</dbReference>
<keyword evidence="4" id="KW-0862">Zinc</keyword>
<dbReference type="Gene3D" id="3.30.40.10">
    <property type="entry name" value="Zinc/RING finger domain, C3HC4 (zinc finger)"/>
    <property type="match status" value="1"/>
</dbReference>
<feature type="region of interest" description="Disordered" evidence="8">
    <location>
        <begin position="1"/>
        <end position="47"/>
    </location>
</feature>
<keyword evidence="1" id="KW-0479">Metal-binding</keyword>
<feature type="coiled-coil region" evidence="7">
    <location>
        <begin position="195"/>
        <end position="240"/>
    </location>
</feature>
<feature type="region of interest" description="Disordered" evidence="8">
    <location>
        <begin position="332"/>
        <end position="355"/>
    </location>
</feature>
<proteinExistence type="predicted"/>
<dbReference type="GO" id="GO:0043161">
    <property type="term" value="P:proteasome-mediated ubiquitin-dependent protein catabolic process"/>
    <property type="evidence" value="ECO:0007669"/>
    <property type="project" value="TreeGrafter"/>
</dbReference>
<keyword evidence="7" id="KW-0175">Coiled coil</keyword>
<sequence>MSEKLKKKPGLFSTKRWNSQKNDHPISAPMQSSPILSPPVPSRSTSIDKTTKLPANGINDLVQCALCLELLNTPKMLPCQHTFCLACLKVYVADLAVVSCPLCHTRIQTGPNFVESLPSNLYIDTLLHMVGIKAEKTSSSTPPTTPAIASGYQNVDLFAAGMRCTSCKTVCDNSDTSFCEHCKLNFCFVCWSQHLEDLRIQVGSILKQLETAESRLTHKIEHYKDRCEHIAEQIDLAAEEKINAILEAKHVLQEELTGLQKSSDMSALALQSSLDEAKQVANKAFENTDDINKVETFVHLHQNTLQLLSDVSKWDAETFIFDKENFRIESDVSTPCDAESDDPLPEAGKQNNPLESDTSLMLHYKSRNFVPHYMWRKTARPCGVGLSPWNNNLYICDMDSHSVIVVERTQAKIVMRLSCEQMLCPVQIAFMKSLGEVYITDKWKHCIHVFSKDGEYITSIGQKGSRAGMFRSPEGIATDNANHHIYVVDTGNDRVQVLEPNGKCVDQYGVGVRSQPKNTSSIWEMKETMCTEFNAPTAVAVTNDRVIVLDSGNRRVKIYNKHDKSKIVEFGSMGQRKGQFRQPEVLAVDPMGYILVGDSGNCRVQIFKPNGQLVRVFGRLGSEPAMPLTDMCTLDSLLEWEADYRSNKIVLSRIIQVIKNLLPEGWKERKVRIINQEELLGRESDSEYIETDS</sequence>
<evidence type="ECO:0000256" key="5">
    <source>
        <dbReference type="PROSITE-ProRule" id="PRU00175"/>
    </source>
</evidence>
<dbReference type="PROSITE" id="PS00518">
    <property type="entry name" value="ZF_RING_1"/>
    <property type="match status" value="1"/>
</dbReference>
<feature type="repeat" description="NHL" evidence="6">
    <location>
        <begin position="457"/>
        <end position="501"/>
    </location>
</feature>
<evidence type="ECO:0000256" key="7">
    <source>
        <dbReference type="SAM" id="Coils"/>
    </source>
</evidence>
<dbReference type="SMART" id="SM00184">
    <property type="entry name" value="RING"/>
    <property type="match status" value="1"/>
</dbReference>
<evidence type="ECO:0000313" key="10">
    <source>
        <dbReference type="EMBL" id="CAH4030482.1"/>
    </source>
</evidence>
<dbReference type="PANTHER" id="PTHR24104">
    <property type="entry name" value="E3 UBIQUITIN-PROTEIN LIGASE NHLRC1-RELATED"/>
    <property type="match status" value="1"/>
</dbReference>
<evidence type="ECO:0000256" key="2">
    <source>
        <dbReference type="ARBA" id="ARBA00022737"/>
    </source>
</evidence>
<dbReference type="InterPro" id="IPR013083">
    <property type="entry name" value="Znf_RING/FYVE/PHD"/>
</dbReference>
<feature type="repeat" description="NHL" evidence="6">
    <location>
        <begin position="570"/>
        <end position="610"/>
    </location>
</feature>
<dbReference type="InterPro" id="IPR001258">
    <property type="entry name" value="NHL_repeat"/>
</dbReference>
<dbReference type="GO" id="GO:0008270">
    <property type="term" value="F:zinc ion binding"/>
    <property type="evidence" value="ECO:0007669"/>
    <property type="project" value="UniProtKB-KW"/>
</dbReference>
<dbReference type="GO" id="GO:0000209">
    <property type="term" value="P:protein polyubiquitination"/>
    <property type="evidence" value="ECO:0007669"/>
    <property type="project" value="TreeGrafter"/>
</dbReference>
<dbReference type="Pfam" id="PF17170">
    <property type="entry name" value="DUF5128"/>
    <property type="match status" value="1"/>
</dbReference>
<evidence type="ECO:0000256" key="3">
    <source>
        <dbReference type="ARBA" id="ARBA00022771"/>
    </source>
</evidence>
<accession>A0A9P0TNE6</accession>
<dbReference type="Pfam" id="PF00097">
    <property type="entry name" value="zf-C3HC4"/>
    <property type="match status" value="1"/>
</dbReference>
<evidence type="ECO:0000259" key="9">
    <source>
        <dbReference type="PROSITE" id="PS50089"/>
    </source>
</evidence>
<dbReference type="InterPro" id="IPR017907">
    <property type="entry name" value="Znf_RING_CS"/>
</dbReference>
<protein>
    <recommendedName>
        <fullName evidence="9">RING-type domain-containing protein</fullName>
    </recommendedName>
</protein>
<feature type="repeat" description="NHL" evidence="6">
    <location>
        <begin position="532"/>
        <end position="562"/>
    </location>
</feature>